<evidence type="ECO:0000313" key="2">
    <source>
        <dbReference type="EMBL" id="NNJ28066.1"/>
    </source>
</evidence>
<gene>
    <name evidence="2" type="ORF">LzC2_41770</name>
</gene>
<dbReference type="Proteomes" id="UP000609651">
    <property type="component" value="Unassembled WGS sequence"/>
</dbReference>
<feature type="region of interest" description="Disordered" evidence="1">
    <location>
        <begin position="1"/>
        <end position="62"/>
    </location>
</feature>
<feature type="compositionally biased region" description="Basic and acidic residues" evidence="1">
    <location>
        <begin position="16"/>
        <end position="44"/>
    </location>
</feature>
<protein>
    <recommendedName>
        <fullName evidence="4">GspL cytoplasmic actin-ATPase-like domain-containing protein</fullName>
    </recommendedName>
</protein>
<accession>A0ABX1VP44</accession>
<name>A0ABX1VP44_9PLAN</name>
<evidence type="ECO:0000313" key="3">
    <source>
        <dbReference type="Proteomes" id="UP000609651"/>
    </source>
</evidence>
<feature type="region of interest" description="Disordered" evidence="1">
    <location>
        <begin position="654"/>
        <end position="676"/>
    </location>
</feature>
<evidence type="ECO:0000256" key="1">
    <source>
        <dbReference type="SAM" id="MobiDB-lite"/>
    </source>
</evidence>
<organism evidence="2 3">
    <name type="scientific">Alienimonas chondri</name>
    <dbReference type="NCBI Taxonomy" id="2681879"/>
    <lineage>
        <taxon>Bacteria</taxon>
        <taxon>Pseudomonadati</taxon>
        <taxon>Planctomycetota</taxon>
        <taxon>Planctomycetia</taxon>
        <taxon>Planctomycetales</taxon>
        <taxon>Planctomycetaceae</taxon>
        <taxon>Alienimonas</taxon>
    </lineage>
</organism>
<keyword evidence="3" id="KW-1185">Reference proteome</keyword>
<dbReference type="EMBL" id="WTPX01000278">
    <property type="protein sequence ID" value="NNJ28066.1"/>
    <property type="molecule type" value="Genomic_DNA"/>
</dbReference>
<reference evidence="2 3" key="1">
    <citation type="journal article" date="2020" name="Syst. Appl. Microbiol.">
        <title>Alienimonas chondri sp. nov., a novel planctomycete isolated from the biofilm of the red alga Chondrus crispus.</title>
        <authorList>
            <person name="Vitorino I."/>
            <person name="Albuquerque L."/>
            <person name="Wiegand S."/>
            <person name="Kallscheuer N."/>
            <person name="da Costa M.S."/>
            <person name="Lobo-da-Cunha A."/>
            <person name="Jogler C."/>
            <person name="Lage O.M."/>
        </authorList>
    </citation>
    <scope>NUCLEOTIDE SEQUENCE [LARGE SCALE GENOMIC DNA]</scope>
    <source>
        <strain evidence="2 3">LzC2</strain>
    </source>
</reference>
<proteinExistence type="predicted"/>
<evidence type="ECO:0008006" key="4">
    <source>
        <dbReference type="Google" id="ProtNLM"/>
    </source>
</evidence>
<feature type="compositionally biased region" description="Low complexity" evidence="1">
    <location>
        <begin position="662"/>
        <end position="676"/>
    </location>
</feature>
<sequence length="676" mass="70549">MESDLPGAGAIAGPRARAERRGESQAADRRQGGDKPESVPVERRRRDRRSGPKRTAGLELSPSGLSLAISIRDGSAAAEADEHADPNRKEAEFYGAQGFAPFTDGSRTVCRFRPWPPGCGPMEPGFTREVLAEAFAAATADLGPVGGSLSGVPVDVALGGALCVTRVLTAPHEEARREAAALADRAGRYLGLGRGEKTCVTAEERLDAKMRRVRVTVAPRQVASDVLHVLSDAGLRPGRIEHTLATLSAGLHARGTDGDRPVLLLAAEGDRLYVAAAHRGRLLLDYRPVGHHSPVVPGEEDDSAAASAGALGGDVLLRHQKRIRRYVANQLRGQPGGAQFFADAEAAENSATGHAAEMRVYVTGGAAVTRRLSEELDPRPDLAVGPHPAPGGVDFAASLDDADGGALRPVWSVGAAVSPGPLAAVMLACGATASGEEEVTLTTRGDLSTTVRPHGGIPWADLARVGWPVAAALLLSAGLWGMALRSEMQQEPLEQAVRLAQTDADMAGWLRGKLNDAAELERRTETLAQSQGTGPVWVPALVGAGTALVSDPNGQPAGVVAPRRAWLEEFLVRPPAETVDPKDPSLAEIAVVGGGHTDADVFRFADRLRRSGRFAHVQLAATREARYATGPGVRFELTAAPTLVVAPAADVAAENQAPSNGDPANVAAAPDPAARR</sequence>
<comment type="caution">
    <text evidence="2">The sequence shown here is derived from an EMBL/GenBank/DDBJ whole genome shotgun (WGS) entry which is preliminary data.</text>
</comment>
<feature type="compositionally biased region" description="Low complexity" evidence="1">
    <location>
        <begin position="1"/>
        <end position="15"/>
    </location>
</feature>